<sequence length="1135" mass="127661">MNFDFKVHPDVFKALLNVDVKQLAKFRSRQIRSILPCLVRMSLIAPDDSTTKCLENRKEILTLLSNIEVVNSIVALLSIDFHKLEVDVKAEQALRKKSGNSQSDGVLAQSFENRLSLEFERSDSTRRLHLVLSELLSVSCQMQEFQKNASEFFIKSCDLFDNAVYIPEVCDVINIALAELPALLSLQDMAQTLLHVKHGPDIICWIVANNPDCFYDVCTSLIQNSDKIEDENGGTRIRMETLTALCKMYPQGAYVVRSKCVELCKMPALTITLTLDFPEYLHGGLGSSYSRTGGDIVAFVSGLLLGNDQSVRNWFSMFTRARPKKMRENNVALQRLRDELILQLQNIVRLTGDGNKIPYSCVVHGSVLLRLYCALRGIAGIKFQDDEILLLVKLMTIYPPATSEGVRFASIAVCMLFACPSLISHQDHELKCVQWLKWLSGSDSSFFGKPIDVTASFSEMLLLLAIHVHSGQISAISDLVCSTLGMRVSIRNHNMTRVKVIFMQEVFTEQVVTSRAVSVLVTPNLNANIHGFLPIHCIHQLMKSRAFLKHKVNVKSWIFKQICTSTVPLHPLLPSLIDVYVNSMLNVTNKLPHEPVVNERIGEEEILEVFKDSLSEEGSIEAKNRSFMPQLLLLYYVLLYEDVRLSNTQNYANIGRLVKSYSPEFLSEFPIKYLLQQALKNQQCYSGLFSSLLRLLATHFPHLSLVEDWLEDDDWSLTLVSPKIISEATLADALHNMSTCPSQASRLLTALLIMPSKQMWPYVNIFMKYLRSTLDDTVPLYIQELYKKVWLRFNSVLPRSLWVMTIKALLHEEATLPSVPPKQEKIIIDPLQILRCDYRVFRCAAILSIVIRVLQSSLAASRSQLSRHQLDGPVTSIPSNVIPVGGLTSDVEREELRSALIAAQESAAIQILLESCLEMPEDRQSKARLWSLREVQSIICSYLHQAFIADPPLCKLVHFQGYPNELLPVTVTGIPSMHICVDFIAELISQPSFDKQEFAINLISHLALQYALPHSMMVARLSLNTFSTLLSALPTSSRTEFANNVLPAFVRICEAFPTLIDDTVSLLIQLGKIAISEASLKIGDIHLNVAEFDDGYLSDINNSGNMLLANNHLSKKIEETFVTIISKAVLKNKIY</sequence>
<protein>
    <recommendedName>
        <fullName evidence="6">Integrator complex subunit 2</fullName>
    </recommendedName>
</protein>
<organism evidence="4 5">
    <name type="scientific">Parthenolecanium corni</name>
    <dbReference type="NCBI Taxonomy" id="536013"/>
    <lineage>
        <taxon>Eukaryota</taxon>
        <taxon>Metazoa</taxon>
        <taxon>Ecdysozoa</taxon>
        <taxon>Arthropoda</taxon>
        <taxon>Hexapoda</taxon>
        <taxon>Insecta</taxon>
        <taxon>Pterygota</taxon>
        <taxon>Neoptera</taxon>
        <taxon>Paraneoptera</taxon>
        <taxon>Hemiptera</taxon>
        <taxon>Sternorrhyncha</taxon>
        <taxon>Coccoidea</taxon>
        <taxon>Coccidae</taxon>
        <taxon>Parthenolecanium</taxon>
    </lineage>
</organism>
<dbReference type="InterPro" id="IPR026236">
    <property type="entry name" value="Int2_metazoa"/>
</dbReference>
<reference evidence="4 5" key="1">
    <citation type="submission" date="2024-03" db="EMBL/GenBank/DDBJ databases">
        <title>Adaptation during the transition from Ophiocordyceps entomopathogen to insect associate is accompanied by gene loss and intensified selection.</title>
        <authorList>
            <person name="Ward C.M."/>
            <person name="Onetto C.A."/>
            <person name="Borneman A.R."/>
        </authorList>
    </citation>
    <scope>NUCLEOTIDE SEQUENCE [LARGE SCALE GENOMIC DNA]</scope>
    <source>
        <strain evidence="4">AWRI1</strain>
        <tissue evidence="4">Single Adult Female</tissue>
    </source>
</reference>
<keyword evidence="3" id="KW-0539">Nucleus</keyword>
<accession>A0AAN9TL98</accession>
<dbReference type="GO" id="GO:0032039">
    <property type="term" value="C:integrator complex"/>
    <property type="evidence" value="ECO:0007669"/>
    <property type="project" value="InterPro"/>
</dbReference>
<proteinExistence type="inferred from homology"/>
<keyword evidence="5" id="KW-1185">Reference proteome</keyword>
<dbReference type="GO" id="GO:0034472">
    <property type="term" value="P:snRNA 3'-end processing"/>
    <property type="evidence" value="ECO:0007669"/>
    <property type="project" value="TreeGrafter"/>
</dbReference>
<dbReference type="PANTHER" id="PTHR28608">
    <property type="entry name" value="INTEGRATOR COMPLEX SUBUNIT 2"/>
    <property type="match status" value="1"/>
</dbReference>
<dbReference type="Pfam" id="PF14750">
    <property type="entry name" value="INTS2"/>
    <property type="match status" value="1"/>
</dbReference>
<evidence type="ECO:0008006" key="6">
    <source>
        <dbReference type="Google" id="ProtNLM"/>
    </source>
</evidence>
<dbReference type="Proteomes" id="UP001367676">
    <property type="component" value="Unassembled WGS sequence"/>
</dbReference>
<evidence type="ECO:0000256" key="1">
    <source>
        <dbReference type="ARBA" id="ARBA00004123"/>
    </source>
</evidence>
<name>A0AAN9TL98_9HEMI</name>
<comment type="caution">
    <text evidence="4">The sequence shown here is derived from an EMBL/GenBank/DDBJ whole genome shotgun (WGS) entry which is preliminary data.</text>
</comment>
<evidence type="ECO:0000256" key="3">
    <source>
        <dbReference type="ARBA" id="ARBA00023242"/>
    </source>
</evidence>
<evidence type="ECO:0000313" key="4">
    <source>
        <dbReference type="EMBL" id="KAK7576672.1"/>
    </source>
</evidence>
<comment type="similarity">
    <text evidence="2">Belongs to the Integrator subunit 2 family.</text>
</comment>
<gene>
    <name evidence="4" type="ORF">V9T40_012958</name>
</gene>
<dbReference type="InterPro" id="IPR029321">
    <property type="entry name" value="INTS2"/>
</dbReference>
<dbReference type="PRINTS" id="PR02105">
    <property type="entry name" value="INTSUBUNIT2"/>
</dbReference>
<comment type="subcellular location">
    <subcellularLocation>
        <location evidence="1">Nucleus</location>
    </subcellularLocation>
</comment>
<dbReference type="AlphaFoldDB" id="A0AAN9TL98"/>
<evidence type="ECO:0000256" key="2">
    <source>
        <dbReference type="ARBA" id="ARBA00006705"/>
    </source>
</evidence>
<dbReference type="PANTHER" id="PTHR28608:SF1">
    <property type="entry name" value="INTEGRATOR COMPLEX SUBUNIT 2"/>
    <property type="match status" value="1"/>
</dbReference>
<dbReference type="EMBL" id="JBBCAQ010000036">
    <property type="protein sequence ID" value="KAK7576672.1"/>
    <property type="molecule type" value="Genomic_DNA"/>
</dbReference>
<evidence type="ECO:0000313" key="5">
    <source>
        <dbReference type="Proteomes" id="UP001367676"/>
    </source>
</evidence>